<dbReference type="InterPro" id="IPR038765">
    <property type="entry name" value="Papain-like_cys_pep_sf"/>
</dbReference>
<reference evidence="4" key="1">
    <citation type="submission" date="2025-08" db="UniProtKB">
        <authorList>
            <consortium name="RefSeq"/>
        </authorList>
    </citation>
    <scope>IDENTIFICATION</scope>
</reference>
<feature type="compositionally biased region" description="Polar residues" evidence="1">
    <location>
        <begin position="265"/>
        <end position="276"/>
    </location>
</feature>
<feature type="compositionally biased region" description="Polar residues" evidence="1">
    <location>
        <begin position="768"/>
        <end position="779"/>
    </location>
</feature>
<dbReference type="PROSITE" id="PS50802">
    <property type="entry name" value="OTU"/>
    <property type="match status" value="1"/>
</dbReference>
<evidence type="ECO:0000259" key="2">
    <source>
        <dbReference type="PROSITE" id="PS50802"/>
    </source>
</evidence>
<name>A0ABM4CSF9_HYDVU</name>
<dbReference type="InterPro" id="IPR003323">
    <property type="entry name" value="OTU_dom"/>
</dbReference>
<dbReference type="Proteomes" id="UP001652625">
    <property type="component" value="Chromosome 10"/>
</dbReference>
<dbReference type="CDD" id="cd22755">
    <property type="entry name" value="OTU_CeDUB-like"/>
    <property type="match status" value="1"/>
</dbReference>
<feature type="region of interest" description="Disordered" evidence="1">
    <location>
        <begin position="761"/>
        <end position="827"/>
    </location>
</feature>
<evidence type="ECO:0000313" key="3">
    <source>
        <dbReference type="Proteomes" id="UP001652625"/>
    </source>
</evidence>
<feature type="domain" description="OTU" evidence="2">
    <location>
        <begin position="29"/>
        <end position="160"/>
    </location>
</feature>
<dbReference type="GeneID" id="136086455"/>
<accession>A0ABM4CSF9</accession>
<feature type="compositionally biased region" description="Low complexity" evidence="1">
    <location>
        <begin position="805"/>
        <end position="818"/>
    </location>
</feature>
<dbReference type="PANTHER" id="PTHR12419">
    <property type="entry name" value="OTU DOMAIN CONTAINING PROTEIN"/>
    <property type="match status" value="1"/>
</dbReference>
<keyword evidence="3" id="KW-1185">Reference proteome</keyword>
<dbReference type="Pfam" id="PF02338">
    <property type="entry name" value="OTU"/>
    <property type="match status" value="1"/>
</dbReference>
<organism evidence="3 4">
    <name type="scientific">Hydra vulgaris</name>
    <name type="common">Hydra</name>
    <name type="synonym">Hydra attenuata</name>
    <dbReference type="NCBI Taxonomy" id="6087"/>
    <lineage>
        <taxon>Eukaryota</taxon>
        <taxon>Metazoa</taxon>
        <taxon>Cnidaria</taxon>
        <taxon>Hydrozoa</taxon>
        <taxon>Hydroidolina</taxon>
        <taxon>Anthoathecata</taxon>
        <taxon>Aplanulata</taxon>
        <taxon>Hydridae</taxon>
        <taxon>Hydra</taxon>
    </lineage>
</organism>
<sequence>MRKSIAEKFGVVSKHNVAFGNINLTLCPLGVHRVKGDGNCFFRAVSFIITGNEDDHESIRGKIVNHMCNEIQDEMTGYLNMPIRAHICKTKMLENATWATDAEIIGCASFMQVDIQVYGKNGAKTKWMIYPCSLRLNKLSDYSIFLDNSTGIHFDVEILKLLSNAISNINQDYQPVRLTLRERLALKAKTVELEIIETQKERKSLASNNTNDIGNSVKDYQNDKSVNDRNYDNKTQNAQNPKNDENIEGRSLSIDLKESEPQILKTKSNRNSKNINETLFKDKQLENSLNSSNNHEDIFLKTKQNNEQIIQLNENEKGRKPRENKKELNIKERANKGKIRGEKKAEEVCENKEGIVIEDNVIKGDVINNNEAKISKNEEVNNIIKEENFVVESNKDCKDHKHADKIKVSEDVKEILSSDCKETVVSDHKVAIEKKVSETLKNKNVFQTKKESGIESWARPKSELIKNDFGRVEPKRPISVVQNSIERKPLSDSKNRWSADIKKSQPFADGKLNQVAKFENPQPGKFFNKLENNKLDNTNKTNSTVEVVKPCEISKSHEVTKSHEITKSVEITNSLEITKSIEVTKSQEVTKTIDVSSSTDLTKSQEVTKSYKVTESVEVNKSRNAAGQEVENITKHIDFSVTKTIEPNIDAITSNNTDEQSLDEPDSNNNIITYNNSNLNSKNNGKNEESKYLKEKNEKLKDDKKIPGVVLKTISKANIFKKGEETGSKNKIELEKKEPNKFDCLKSKISHEKEKMEKKLTGNKIGDLQQNKLQSNVNNKAFGDLTRNSSNVNQDKKNPSDAFQSKSSNNHTNTNNMDNKSKTSAESKSSFSLTNDVSICLKTSTGSTICLTANSNDQAAVLAPNAMKENKLLFPLRVLHHIIKKYRSALQLEFNLNILRTVQIARAKIDIEKVF</sequence>
<feature type="compositionally biased region" description="Basic and acidic residues" evidence="1">
    <location>
        <begin position="220"/>
        <end position="232"/>
    </location>
</feature>
<feature type="region of interest" description="Disordered" evidence="1">
    <location>
        <begin position="206"/>
        <end position="276"/>
    </location>
</feature>
<dbReference type="Gene3D" id="3.90.70.80">
    <property type="match status" value="1"/>
</dbReference>
<dbReference type="InterPro" id="IPR050704">
    <property type="entry name" value="Peptidase_C85-like"/>
</dbReference>
<evidence type="ECO:0000313" key="4">
    <source>
        <dbReference type="RefSeq" id="XP_065664824.1"/>
    </source>
</evidence>
<evidence type="ECO:0000256" key="1">
    <source>
        <dbReference type="SAM" id="MobiDB-lite"/>
    </source>
</evidence>
<gene>
    <name evidence="4" type="primary">LOC136086455</name>
</gene>
<dbReference type="RefSeq" id="XP_065664824.1">
    <property type="nucleotide sequence ID" value="XM_065808752.1"/>
</dbReference>
<proteinExistence type="predicted"/>
<dbReference type="SUPFAM" id="SSF54001">
    <property type="entry name" value="Cysteine proteinases"/>
    <property type="match status" value="1"/>
</dbReference>
<protein>
    <recommendedName>
        <fullName evidence="2">OTU domain-containing protein</fullName>
    </recommendedName>
</protein>